<dbReference type="Proteomes" id="UP000609849">
    <property type="component" value="Unassembled WGS sequence"/>
</dbReference>
<feature type="transmembrane region" description="Helical" evidence="6">
    <location>
        <begin position="131"/>
        <end position="149"/>
    </location>
</feature>
<dbReference type="RefSeq" id="WP_153924585.1">
    <property type="nucleotide sequence ID" value="NZ_JACRWE010000004.1"/>
</dbReference>
<evidence type="ECO:0000256" key="4">
    <source>
        <dbReference type="ARBA" id="ARBA00022989"/>
    </source>
</evidence>
<reference evidence="7 8" key="1">
    <citation type="submission" date="2020-08" db="EMBL/GenBank/DDBJ databases">
        <authorList>
            <person name="Liu C."/>
            <person name="Sun Q."/>
        </authorList>
    </citation>
    <scope>NUCLEOTIDE SEQUENCE [LARGE SCALE GENOMIC DNA]</scope>
    <source>
        <strain evidence="7 8">NSJ-18</strain>
    </source>
</reference>
<evidence type="ECO:0000256" key="1">
    <source>
        <dbReference type="ARBA" id="ARBA00004651"/>
    </source>
</evidence>
<proteinExistence type="predicted"/>
<keyword evidence="3 6" id="KW-0812">Transmembrane</keyword>
<evidence type="ECO:0000256" key="6">
    <source>
        <dbReference type="SAM" id="Phobius"/>
    </source>
</evidence>
<evidence type="ECO:0000256" key="3">
    <source>
        <dbReference type="ARBA" id="ARBA00022692"/>
    </source>
</evidence>
<dbReference type="PANTHER" id="PTHR30509">
    <property type="entry name" value="P-HYDROXYBENZOIC ACID EFFLUX PUMP SUBUNIT-RELATED"/>
    <property type="match status" value="1"/>
</dbReference>
<organism evidence="7 8">
    <name type="scientific">Romboutsia faecis</name>
    <dbReference type="NCBI Taxonomy" id="2764597"/>
    <lineage>
        <taxon>Bacteria</taxon>
        <taxon>Bacillati</taxon>
        <taxon>Bacillota</taxon>
        <taxon>Clostridia</taxon>
        <taxon>Peptostreptococcales</taxon>
        <taxon>Peptostreptococcaceae</taxon>
        <taxon>Romboutsia</taxon>
    </lineage>
</organism>
<accession>A0ABR7JQH5</accession>
<name>A0ABR7JQH5_9FIRM</name>
<gene>
    <name evidence="7" type="ORF">H8923_10390</name>
</gene>
<feature type="transmembrane region" description="Helical" evidence="6">
    <location>
        <begin position="105"/>
        <end position="125"/>
    </location>
</feature>
<evidence type="ECO:0000256" key="2">
    <source>
        <dbReference type="ARBA" id="ARBA00022475"/>
    </source>
</evidence>
<evidence type="ECO:0000313" key="7">
    <source>
        <dbReference type="EMBL" id="MBC5997171.1"/>
    </source>
</evidence>
<sequence>MKLYKPGMRTIKTGIGVMLCVLLGYLNFNLVDKTFYAAIACVVCMQTTVKGSFTVGINRLKGTFIGGLVGFLFALIDPGNPILSCLGIITTIYICNLIKINKSITIACVVYCAIHLGIGTADPVYYSVHRIIDTSIGVLIGIGVNYLIYRPDYLGRIHNEIKIIENTSIKLLKKEIEMGVDIDISSLQNEITKLEGLYKNFLDELEYRNDEVDDKEINRIIKTCKQIYMHLQVLGHMKDKCYLNQENFIKSKDLYYELASDVEVKEDISPVYNYHISMIIEKINDIRDIDDKL</sequence>
<keyword evidence="2" id="KW-1003">Cell membrane</keyword>
<dbReference type="EMBL" id="JACRWE010000004">
    <property type="protein sequence ID" value="MBC5997171.1"/>
    <property type="molecule type" value="Genomic_DNA"/>
</dbReference>
<comment type="subcellular location">
    <subcellularLocation>
        <location evidence="1">Cell membrane</location>
        <topology evidence="1">Multi-pass membrane protein</topology>
    </subcellularLocation>
</comment>
<keyword evidence="5 6" id="KW-0472">Membrane</keyword>
<feature type="transmembrane region" description="Helical" evidence="6">
    <location>
        <begin position="12"/>
        <end position="28"/>
    </location>
</feature>
<dbReference type="InterPro" id="IPR010343">
    <property type="entry name" value="ArAE_1"/>
</dbReference>
<evidence type="ECO:0000313" key="8">
    <source>
        <dbReference type="Proteomes" id="UP000609849"/>
    </source>
</evidence>
<keyword evidence="4 6" id="KW-1133">Transmembrane helix</keyword>
<feature type="transmembrane region" description="Helical" evidence="6">
    <location>
        <begin position="34"/>
        <end position="53"/>
    </location>
</feature>
<dbReference type="Pfam" id="PF06081">
    <property type="entry name" value="ArAE_1"/>
    <property type="match status" value="1"/>
</dbReference>
<comment type="caution">
    <text evidence="7">The sequence shown here is derived from an EMBL/GenBank/DDBJ whole genome shotgun (WGS) entry which is preliminary data.</text>
</comment>
<dbReference type="PANTHER" id="PTHR30509:SF9">
    <property type="entry name" value="MULTIDRUG RESISTANCE PROTEIN MDTO"/>
    <property type="match status" value="1"/>
</dbReference>
<evidence type="ECO:0000256" key="5">
    <source>
        <dbReference type="ARBA" id="ARBA00023136"/>
    </source>
</evidence>
<protein>
    <submittedName>
        <fullName evidence="7">Aromatic acid exporter family protein</fullName>
    </submittedName>
</protein>
<keyword evidence="8" id="KW-1185">Reference proteome</keyword>